<protein>
    <recommendedName>
        <fullName evidence="3">phospholipase D</fullName>
        <ecNumber evidence="3">3.1.4.4</ecNumber>
    </recommendedName>
</protein>
<dbReference type="Gene3D" id="3.30.870.10">
    <property type="entry name" value="Endonuclease Chain A"/>
    <property type="match status" value="2"/>
</dbReference>
<dbReference type="SUPFAM" id="SSF56024">
    <property type="entry name" value="Phospholipase D/nuclease"/>
    <property type="match status" value="2"/>
</dbReference>
<keyword evidence="5" id="KW-0442">Lipid degradation</keyword>
<proteinExistence type="inferred from homology"/>
<dbReference type="RefSeq" id="WP_174400294.1">
    <property type="nucleotide sequence ID" value="NZ_VBSB01000017.1"/>
</dbReference>
<sequence length="326" mass="34326">MTAAAAGCSHLPTPGLTASSTAGVTDGPYTLIQEPQAGYSTISTRIDGAKKSVRVVIYQLADDAIEKSLEDAKKRGNDVKVLLDYAFHGQQANQSAYTRLRAAGVAVKWAPAGTIVHQKTVVIDDDTAVISTANFDAKYYPTGRDAMIVSTVPEQVSAVSATFDGDYAAADNGRLSQAVNAPGLIWSPAARADFIRTINATHTVLDITSEELKDHATAISIAQAAQRGVPCKVLLNADDAATPAATQVKDAGCALRVLPKTAKGLYMHEKIVVTDDSLIIGSQNLSTKSLTENRELSVRLNKSAAPNIVAAVTNQFAEDFDKATPA</sequence>
<evidence type="ECO:0000313" key="9">
    <source>
        <dbReference type="Proteomes" id="UP000708347"/>
    </source>
</evidence>
<evidence type="ECO:0000259" key="7">
    <source>
        <dbReference type="PROSITE" id="PS50035"/>
    </source>
</evidence>
<dbReference type="PROSITE" id="PS50035">
    <property type="entry name" value="PLD"/>
    <property type="match status" value="2"/>
</dbReference>
<evidence type="ECO:0000256" key="2">
    <source>
        <dbReference type="ARBA" id="ARBA00008664"/>
    </source>
</evidence>
<evidence type="ECO:0000256" key="5">
    <source>
        <dbReference type="ARBA" id="ARBA00022963"/>
    </source>
</evidence>
<keyword evidence="9" id="KW-1185">Reference proteome</keyword>
<dbReference type="InterPro" id="IPR025202">
    <property type="entry name" value="PLD-like_dom"/>
</dbReference>
<organism evidence="8 9">
    <name type="scientific">Mycolicibacterium sphagni</name>
    <dbReference type="NCBI Taxonomy" id="1786"/>
    <lineage>
        <taxon>Bacteria</taxon>
        <taxon>Bacillati</taxon>
        <taxon>Actinomycetota</taxon>
        <taxon>Actinomycetes</taxon>
        <taxon>Mycobacteriales</taxon>
        <taxon>Mycobacteriaceae</taxon>
        <taxon>Mycolicibacterium</taxon>
    </lineage>
</organism>
<feature type="domain" description="PLD phosphodiesterase" evidence="7">
    <location>
        <begin position="112"/>
        <end position="139"/>
    </location>
</feature>
<dbReference type="InterPro" id="IPR001736">
    <property type="entry name" value="PLipase_D/transphosphatidylase"/>
</dbReference>
<comment type="catalytic activity">
    <reaction evidence="1">
        <text>a 1,2-diacyl-sn-glycero-3-phosphocholine + H2O = a 1,2-diacyl-sn-glycero-3-phosphate + choline + H(+)</text>
        <dbReference type="Rhea" id="RHEA:14445"/>
        <dbReference type="ChEBI" id="CHEBI:15354"/>
        <dbReference type="ChEBI" id="CHEBI:15377"/>
        <dbReference type="ChEBI" id="CHEBI:15378"/>
        <dbReference type="ChEBI" id="CHEBI:57643"/>
        <dbReference type="ChEBI" id="CHEBI:58608"/>
        <dbReference type="EC" id="3.1.4.4"/>
    </reaction>
</comment>
<evidence type="ECO:0000256" key="1">
    <source>
        <dbReference type="ARBA" id="ARBA00000798"/>
    </source>
</evidence>
<comment type="similarity">
    <text evidence="2">Belongs to the phospholipase D family.</text>
</comment>
<dbReference type="Pfam" id="PF13091">
    <property type="entry name" value="PLDc_2"/>
    <property type="match status" value="2"/>
</dbReference>
<dbReference type="EMBL" id="VBSB01000017">
    <property type="protein sequence ID" value="NTY62580.1"/>
    <property type="molecule type" value="Genomic_DNA"/>
</dbReference>
<accession>A0ABX2K8R7</accession>
<evidence type="ECO:0000313" key="8">
    <source>
        <dbReference type="EMBL" id="NTY62580.1"/>
    </source>
</evidence>
<feature type="domain" description="PLD phosphodiesterase" evidence="7">
    <location>
        <begin position="263"/>
        <end position="289"/>
    </location>
</feature>
<dbReference type="SMART" id="SM00155">
    <property type="entry name" value="PLDc"/>
    <property type="match status" value="2"/>
</dbReference>
<name>A0ABX2K8R7_9MYCO</name>
<dbReference type="PANTHER" id="PTHR43856">
    <property type="entry name" value="CARDIOLIPIN HYDROLASE"/>
    <property type="match status" value="1"/>
</dbReference>
<evidence type="ECO:0000256" key="6">
    <source>
        <dbReference type="ARBA" id="ARBA00023098"/>
    </source>
</evidence>
<dbReference type="Proteomes" id="UP000708347">
    <property type="component" value="Unassembled WGS sequence"/>
</dbReference>
<dbReference type="InterPro" id="IPR051406">
    <property type="entry name" value="PLD_domain"/>
</dbReference>
<keyword evidence="4" id="KW-0378">Hydrolase</keyword>
<gene>
    <name evidence="8" type="ORF">FEG63_23875</name>
</gene>
<dbReference type="PANTHER" id="PTHR43856:SF1">
    <property type="entry name" value="MITOCHONDRIAL CARDIOLIPIN HYDROLASE"/>
    <property type="match status" value="1"/>
</dbReference>
<reference evidence="8 9" key="1">
    <citation type="submission" date="2019-05" db="EMBL/GenBank/DDBJ databases">
        <title>Mycolicibacterium sphagni ENV482 genome assembly.</title>
        <authorList>
            <person name="Chen W."/>
            <person name="Faulkner N.W."/>
            <person name="Hyman M.R."/>
        </authorList>
    </citation>
    <scope>NUCLEOTIDE SEQUENCE [LARGE SCALE GENOMIC DNA]</scope>
    <source>
        <strain evidence="8 9">ENV482</strain>
    </source>
</reference>
<evidence type="ECO:0000256" key="4">
    <source>
        <dbReference type="ARBA" id="ARBA00022801"/>
    </source>
</evidence>
<keyword evidence="6" id="KW-0443">Lipid metabolism</keyword>
<comment type="caution">
    <text evidence="8">The sequence shown here is derived from an EMBL/GenBank/DDBJ whole genome shotgun (WGS) entry which is preliminary data.</text>
</comment>
<evidence type="ECO:0000256" key="3">
    <source>
        <dbReference type="ARBA" id="ARBA00012027"/>
    </source>
</evidence>
<dbReference type="EC" id="3.1.4.4" evidence="3"/>